<sequence>MSEQKSWYKQFWPWFLIILPLCAVVASLTTLKIALDNSDSLVAEEYYKDGKKINKDLAKVNYAKQIGMAFLVKFSDQKITIEQHGGPDYLAGLNVRFYHPTLADKDFQTLATADAKRVYNVALEQPLKGDWEVRLESYDNKWRLHKRITVVQGQDYWLN</sequence>
<reference evidence="2" key="2">
    <citation type="submission" date="2020-09" db="EMBL/GenBank/DDBJ databases">
        <authorList>
            <person name="Sun Q."/>
            <person name="Ohkuma M."/>
        </authorList>
    </citation>
    <scope>NUCLEOTIDE SEQUENCE</scope>
    <source>
        <strain evidence="2">JCM 30804</strain>
    </source>
</reference>
<feature type="transmembrane region" description="Helical" evidence="1">
    <location>
        <begin position="12"/>
        <end position="31"/>
    </location>
</feature>
<evidence type="ECO:0000313" key="2">
    <source>
        <dbReference type="EMBL" id="GGI90467.1"/>
    </source>
</evidence>
<dbReference type="Pfam" id="PF05751">
    <property type="entry name" value="FixH"/>
    <property type="match status" value="1"/>
</dbReference>
<keyword evidence="3" id="KW-1185">Reference proteome</keyword>
<keyword evidence="1" id="KW-0812">Transmembrane</keyword>
<name>A0A917JWC3_9GAMM</name>
<dbReference type="InterPro" id="IPR008620">
    <property type="entry name" value="FixH"/>
</dbReference>
<dbReference type="RefSeq" id="WP_188922392.1">
    <property type="nucleotide sequence ID" value="NZ_BMPZ01000011.1"/>
</dbReference>
<evidence type="ECO:0000256" key="1">
    <source>
        <dbReference type="SAM" id="Phobius"/>
    </source>
</evidence>
<protein>
    <recommendedName>
        <fullName evidence="4">Cytochrome C oxidase Cbb3</fullName>
    </recommendedName>
</protein>
<evidence type="ECO:0000313" key="3">
    <source>
        <dbReference type="Proteomes" id="UP000613743"/>
    </source>
</evidence>
<organism evidence="2 3">
    <name type="scientific">Shewanella gelidii</name>
    <dbReference type="NCBI Taxonomy" id="1642821"/>
    <lineage>
        <taxon>Bacteria</taxon>
        <taxon>Pseudomonadati</taxon>
        <taxon>Pseudomonadota</taxon>
        <taxon>Gammaproteobacteria</taxon>
        <taxon>Alteromonadales</taxon>
        <taxon>Shewanellaceae</taxon>
        <taxon>Shewanella</taxon>
    </lineage>
</organism>
<reference evidence="2" key="1">
    <citation type="journal article" date="2014" name="Int. J. Syst. Evol. Microbiol.">
        <title>Complete genome sequence of Corynebacterium casei LMG S-19264T (=DSM 44701T), isolated from a smear-ripened cheese.</title>
        <authorList>
            <consortium name="US DOE Joint Genome Institute (JGI-PGF)"/>
            <person name="Walter F."/>
            <person name="Albersmeier A."/>
            <person name="Kalinowski J."/>
            <person name="Ruckert C."/>
        </authorList>
    </citation>
    <scope>NUCLEOTIDE SEQUENCE</scope>
    <source>
        <strain evidence="2">JCM 30804</strain>
    </source>
</reference>
<dbReference type="AlphaFoldDB" id="A0A917JWC3"/>
<proteinExistence type="predicted"/>
<gene>
    <name evidence="2" type="primary">ccoH</name>
    <name evidence="2" type="ORF">GCM10009332_29750</name>
</gene>
<comment type="caution">
    <text evidence="2">The sequence shown here is derived from an EMBL/GenBank/DDBJ whole genome shotgun (WGS) entry which is preliminary data.</text>
</comment>
<evidence type="ECO:0008006" key="4">
    <source>
        <dbReference type="Google" id="ProtNLM"/>
    </source>
</evidence>
<dbReference type="Proteomes" id="UP000613743">
    <property type="component" value="Unassembled WGS sequence"/>
</dbReference>
<keyword evidence="1" id="KW-1133">Transmembrane helix</keyword>
<accession>A0A917JWC3</accession>
<dbReference type="EMBL" id="BMPZ01000011">
    <property type="protein sequence ID" value="GGI90467.1"/>
    <property type="molecule type" value="Genomic_DNA"/>
</dbReference>
<keyword evidence="1" id="KW-0472">Membrane</keyword>